<dbReference type="SUPFAM" id="SSF56935">
    <property type="entry name" value="Porins"/>
    <property type="match status" value="1"/>
</dbReference>
<dbReference type="InterPro" id="IPR036942">
    <property type="entry name" value="Beta-barrel_TonB_sf"/>
</dbReference>
<dbReference type="AlphaFoldDB" id="A0A857JJW3"/>
<evidence type="ECO:0000256" key="2">
    <source>
        <dbReference type="ARBA" id="ARBA00023136"/>
    </source>
</evidence>
<dbReference type="Gene3D" id="2.170.130.10">
    <property type="entry name" value="TonB-dependent receptor, plug domain"/>
    <property type="match status" value="1"/>
</dbReference>
<feature type="chain" id="PRO_5032311618" description="TonB-dependent receptor" evidence="5">
    <location>
        <begin position="26"/>
        <end position="1236"/>
    </location>
</feature>
<dbReference type="PANTHER" id="PTHR40980:SF3">
    <property type="entry name" value="TONB-DEPENDENT RECEPTOR-LIKE BETA-BARREL DOMAIN-CONTAINING PROTEIN"/>
    <property type="match status" value="1"/>
</dbReference>
<protein>
    <recommendedName>
        <fullName evidence="10">TonB-dependent receptor</fullName>
    </recommendedName>
</protein>
<keyword evidence="2 4" id="KW-0472">Membrane</keyword>
<feature type="signal peptide" evidence="5">
    <location>
        <begin position="1"/>
        <end position="25"/>
    </location>
</feature>
<evidence type="ECO:0000313" key="8">
    <source>
        <dbReference type="EMBL" id="QHJ11602.1"/>
    </source>
</evidence>
<evidence type="ECO:0000256" key="5">
    <source>
        <dbReference type="SAM" id="SignalP"/>
    </source>
</evidence>
<comment type="subcellular location">
    <subcellularLocation>
        <location evidence="1 4">Cell outer membrane</location>
    </subcellularLocation>
</comment>
<dbReference type="InterPro" id="IPR012910">
    <property type="entry name" value="Plug_dom"/>
</dbReference>
<reference evidence="8 9" key="1">
    <citation type="submission" date="2019-12" db="EMBL/GenBank/DDBJ databases">
        <title>Genome sequencing and assembly of endphytes of Porphyra tenera.</title>
        <authorList>
            <person name="Park J.M."/>
            <person name="Shin R."/>
            <person name="Jo S.H."/>
        </authorList>
    </citation>
    <scope>NUCLEOTIDE SEQUENCE [LARGE SCALE GENOMIC DNA]</scope>
    <source>
        <strain evidence="8 9">GPM4</strain>
    </source>
</reference>
<gene>
    <name evidence="8" type="ORF">FX988_01836</name>
</gene>
<dbReference type="Pfam" id="PF07715">
    <property type="entry name" value="Plug"/>
    <property type="match status" value="1"/>
</dbReference>
<keyword evidence="9" id="KW-1185">Reference proteome</keyword>
<evidence type="ECO:0000256" key="1">
    <source>
        <dbReference type="ARBA" id="ARBA00004442"/>
    </source>
</evidence>
<keyword evidence="3" id="KW-0998">Cell outer membrane</keyword>
<dbReference type="KEGG" id="pmes:FX988_01836"/>
<evidence type="ECO:0000256" key="3">
    <source>
        <dbReference type="ARBA" id="ARBA00023237"/>
    </source>
</evidence>
<dbReference type="InterPro" id="IPR037066">
    <property type="entry name" value="Plug_dom_sf"/>
</dbReference>
<organism evidence="8 9">
    <name type="scientific">Paraglaciecola mesophila</name>
    <dbReference type="NCBI Taxonomy" id="197222"/>
    <lineage>
        <taxon>Bacteria</taxon>
        <taxon>Pseudomonadati</taxon>
        <taxon>Pseudomonadota</taxon>
        <taxon>Gammaproteobacteria</taxon>
        <taxon>Alteromonadales</taxon>
        <taxon>Alteromonadaceae</taxon>
        <taxon>Paraglaciecola</taxon>
    </lineage>
</organism>
<keyword evidence="5" id="KW-0732">Signal</keyword>
<dbReference type="OrthoDB" id="8727862at2"/>
<dbReference type="NCBIfam" id="TIGR01782">
    <property type="entry name" value="TonB-Xanth-Caul"/>
    <property type="match status" value="1"/>
</dbReference>
<evidence type="ECO:0000256" key="4">
    <source>
        <dbReference type="RuleBase" id="RU003357"/>
    </source>
</evidence>
<dbReference type="Proteomes" id="UP000464524">
    <property type="component" value="Chromosome"/>
</dbReference>
<dbReference type="Pfam" id="PF00593">
    <property type="entry name" value="TonB_dep_Rec_b-barrel"/>
    <property type="match status" value="1"/>
</dbReference>
<keyword evidence="4" id="KW-0798">TonB box</keyword>
<dbReference type="Gene3D" id="2.40.170.20">
    <property type="entry name" value="TonB-dependent receptor, beta-barrel domain"/>
    <property type="match status" value="2"/>
</dbReference>
<sequence length="1236" mass="136536">MRTHFKLNALSVAIMTTLLSTHSVAQESVQQPSEIPQKEELSEEDIEVIDVTGFRSSLVKSMNQKRFSDSVSDSIHAEDVGKSTDQNIADALSRVTGVTVQEEAGEGTRISVRGAGPSLNQISINGVALTGGISNDGSNNNATNNNSVDLSSFSSDILSSIDVVKTAAADQDEGSLGANIVLKTIRPLDLRKPRRSFTIEGRYNEFADDNDFRINGSFADKYFDEKLGFIITASRDAQNTRQDRINTDFETGAIAINDLNDGGRTATDKATGKPIRVLGYQRDDQGNVLRDDSGQPLVNPIESLVDYDPETQQLVEGDLYVLARDMVNFGLNTDKRERFSVSTGLQYRPTDKTDIQWDVTYTKQDILQDNHSVNMNIAPLVLIHPDDDNTALNVVDLDTNTLERSTSRSIGGTTNRTTGLREIETKVSTLDITHHLTDNFTVNLVAGYSRTSDETPDDDEKNRFLSVGTAQWGTAGRNAVEAQPEDILELVGYDCSTGSTADCDYFSGSTLAQFDAFDGSVTSVTSRFNPFDLEHNHLGQLLFRKNELTDTNKSIFLNFDWVLDYEHVRSVEFGAKWADRSRDVNIENTRITNGEDLIDVDDPSAPFEVRGLATIRVADFISGDAFPYNNFAEDLQANRSNPLFAGWPLLDAEKALELVGGKDAGELGVNRSRAGSRQIETETMAAYVKTNFEFFDGKLTGNIGVRYVRDESEATGLGGINYIRFPQMLDPYDLIVTRGLANINNPACPEAIPSNGDTRFTPENNDQLRNCWAFAVTHGYNFNNQATIPFDPSTGQFLIPGADGQTGPDVNRLLFVDDAGNIITSNALPSQVYDQNGNLVPTSPSTWARFNSNGWIWPYLDRSTAFTGPNGTGQEVQQREAPVTDTGTNDIWLPSLSLNYALNDETILRFAATKTMTRPSFDSLNPGNSIREQQFGPGNGRAGNTQLKNLTSTNFDFSYEWYFNESGLLSAALFYKDMKDFEETIITPFHYRDVRDQINLESADLLLDFDPNRTPGDEDNCHPLRYAAGFFDKWTIECDVVNVATVTNGDGATIKGLELGYTQNYTMLPGLLSALGVSMNYTYQDSESEAQEIGSTGRFLRPLPQPFTPQHSANMTIYWEKDGIQLRLANRYTDVQAVSRNNGGAIWQEASNRLDFSGSYAINKNLTVTFNALNITDETRRNFYTASGAVDAANLSSQEVVLDEGNVFDDSSITTNRTVALFKTGRQFRIGLRGTF</sequence>
<evidence type="ECO:0008006" key="10">
    <source>
        <dbReference type="Google" id="ProtNLM"/>
    </source>
</evidence>
<evidence type="ECO:0000313" key="9">
    <source>
        <dbReference type="Proteomes" id="UP000464524"/>
    </source>
</evidence>
<feature type="domain" description="TonB-dependent receptor plug" evidence="7">
    <location>
        <begin position="70"/>
        <end position="177"/>
    </location>
</feature>
<dbReference type="GO" id="GO:0009279">
    <property type="term" value="C:cell outer membrane"/>
    <property type="evidence" value="ECO:0007669"/>
    <property type="project" value="UniProtKB-SubCell"/>
</dbReference>
<comment type="similarity">
    <text evidence="4">Belongs to the TonB-dependent receptor family.</text>
</comment>
<feature type="domain" description="TonB-dependent receptor-like beta-barrel" evidence="6">
    <location>
        <begin position="861"/>
        <end position="1175"/>
    </location>
</feature>
<dbReference type="EMBL" id="CP047656">
    <property type="protein sequence ID" value="QHJ11602.1"/>
    <property type="molecule type" value="Genomic_DNA"/>
</dbReference>
<name>A0A857JJW3_9ALTE</name>
<evidence type="ECO:0000259" key="6">
    <source>
        <dbReference type="Pfam" id="PF00593"/>
    </source>
</evidence>
<dbReference type="InterPro" id="IPR000531">
    <property type="entry name" value="Beta-barrel_TonB"/>
</dbReference>
<accession>A0A857JJW3</accession>
<dbReference type="InterPro" id="IPR010104">
    <property type="entry name" value="TonB_rcpt_bac"/>
</dbReference>
<evidence type="ECO:0000259" key="7">
    <source>
        <dbReference type="Pfam" id="PF07715"/>
    </source>
</evidence>
<dbReference type="RefSeq" id="WP_160179315.1">
    <property type="nucleotide sequence ID" value="NZ_CP047656.1"/>
</dbReference>
<dbReference type="PANTHER" id="PTHR40980">
    <property type="entry name" value="PLUG DOMAIN-CONTAINING PROTEIN"/>
    <property type="match status" value="1"/>
</dbReference>
<proteinExistence type="inferred from homology"/>